<sequence>MDIRNKNELRRRIDAFLHEYTHEEYILNEEFCKDTMRMMADFIGHVNGRMDSERKRLTEARQKLKEALLENKVLHEYNYNGSSGICRAKLMGDMPGTWHIGNVVCVENGKSFMLMQDGYSEENGYLILRAMEVIPETIQRFACVEDMTGERLFEGDVIYNPEHRTVRMEICYGKYAAYCPNDKEYMETVGFYMVSNTTDDAMPLGPTKEYALLLGNVVDNPEIKVV</sequence>
<keyword evidence="2" id="KW-1185">Reference proteome</keyword>
<dbReference type="EMBL" id="BAABYW010000001">
    <property type="protein sequence ID" value="GAA6408041.1"/>
    <property type="molecule type" value="Genomic_DNA"/>
</dbReference>
<evidence type="ECO:0000313" key="1">
    <source>
        <dbReference type="EMBL" id="GAA6408041.1"/>
    </source>
</evidence>
<reference evidence="1 2" key="1">
    <citation type="submission" date="2024-04" db="EMBL/GenBank/DDBJ databases">
        <title>Defined microbial consortia suppress multidrug-resistant proinflammatory Enterobacteriaceae via ecological control.</title>
        <authorList>
            <person name="Furuichi M."/>
            <person name="Kawaguchi T."/>
            <person name="Pust M."/>
            <person name="Yasuma K."/>
            <person name="Plichta D."/>
            <person name="Hasegawa N."/>
            <person name="Ohya T."/>
            <person name="Bhattarai S."/>
            <person name="Sasajima S."/>
            <person name="Aoto Y."/>
            <person name="Tuganbaev T."/>
            <person name="Yaginuma M."/>
            <person name="Ueda M."/>
            <person name="Okahashi N."/>
            <person name="Amafuji K."/>
            <person name="Kiridooshi Y."/>
            <person name="Sugita K."/>
            <person name="Strazar M."/>
            <person name="Skelly A."/>
            <person name="Suda W."/>
            <person name="Hattori M."/>
            <person name="Nakamoto N."/>
            <person name="Caballero S."/>
            <person name="Norman J."/>
            <person name="Olle B."/>
            <person name="Tanoue T."/>
            <person name="Arita M."/>
            <person name="Bucci V."/>
            <person name="Atarashi K."/>
            <person name="Xavier R."/>
            <person name="Honda K."/>
        </authorList>
    </citation>
    <scope>NUCLEOTIDE SEQUENCE [LARGE SCALE GENOMIC DNA]</scope>
    <source>
        <strain evidence="2">k04-0078-D8-1</strain>
    </source>
</reference>
<evidence type="ECO:0000313" key="2">
    <source>
        <dbReference type="Proteomes" id="UP001600943"/>
    </source>
</evidence>
<comment type="caution">
    <text evidence="1">The sequence shown here is derived from an EMBL/GenBank/DDBJ whole genome shotgun (WGS) entry which is preliminary data.</text>
</comment>
<accession>A0ABQ0B9A5</accession>
<organism evidence="1 2">
    <name type="scientific">Blautia hominis</name>
    <dbReference type="NCBI Taxonomy" id="2025493"/>
    <lineage>
        <taxon>Bacteria</taxon>
        <taxon>Bacillati</taxon>
        <taxon>Bacillota</taxon>
        <taxon>Clostridia</taxon>
        <taxon>Lachnospirales</taxon>
        <taxon>Lachnospiraceae</taxon>
        <taxon>Blautia</taxon>
    </lineage>
</organism>
<dbReference type="RefSeq" id="WP_390405182.1">
    <property type="nucleotide sequence ID" value="NZ_BAABYW010000001.1"/>
</dbReference>
<evidence type="ECO:0008006" key="3">
    <source>
        <dbReference type="Google" id="ProtNLM"/>
    </source>
</evidence>
<protein>
    <recommendedName>
        <fullName evidence="3">YopX protein domain-containing protein</fullName>
    </recommendedName>
</protein>
<dbReference type="SUPFAM" id="SSF159006">
    <property type="entry name" value="YopX-like"/>
    <property type="match status" value="1"/>
</dbReference>
<gene>
    <name evidence="1" type="ORF">K040078D81_21580</name>
</gene>
<proteinExistence type="predicted"/>
<name>A0ABQ0B9A5_9FIRM</name>
<dbReference type="Proteomes" id="UP001600943">
    <property type="component" value="Unassembled WGS sequence"/>
</dbReference>